<dbReference type="Gene3D" id="3.40.50.2300">
    <property type="match status" value="1"/>
</dbReference>
<reference evidence="6 7" key="1">
    <citation type="submission" date="2020-08" db="EMBL/GenBank/DDBJ databases">
        <title>The genome sequence of type strain Novosphingobium flavum NBRC 111647.</title>
        <authorList>
            <person name="Liu Y."/>
        </authorList>
    </citation>
    <scope>NUCLEOTIDE SEQUENCE [LARGE SCALE GENOMIC DNA]</scope>
    <source>
        <strain evidence="6 7">NBRC 111647</strain>
    </source>
</reference>
<dbReference type="GO" id="GO:0000160">
    <property type="term" value="P:phosphorelay signal transduction system"/>
    <property type="evidence" value="ECO:0007669"/>
    <property type="project" value="InterPro"/>
</dbReference>
<dbReference type="GO" id="GO:0006355">
    <property type="term" value="P:regulation of DNA-templated transcription"/>
    <property type="evidence" value="ECO:0007669"/>
    <property type="project" value="InterPro"/>
</dbReference>
<name>A0A7X1FS12_9SPHN</name>
<dbReference type="SUPFAM" id="SSF52172">
    <property type="entry name" value="CheY-like"/>
    <property type="match status" value="1"/>
</dbReference>
<dbReference type="InterPro" id="IPR051015">
    <property type="entry name" value="EvgA-like"/>
</dbReference>
<dbReference type="InterPro" id="IPR016032">
    <property type="entry name" value="Sig_transdc_resp-reg_C-effctor"/>
</dbReference>
<dbReference type="Pfam" id="PF00072">
    <property type="entry name" value="Response_reg"/>
    <property type="match status" value="1"/>
</dbReference>
<evidence type="ECO:0000256" key="3">
    <source>
        <dbReference type="PROSITE-ProRule" id="PRU00169"/>
    </source>
</evidence>
<dbReference type="CDD" id="cd17535">
    <property type="entry name" value="REC_NarL-like"/>
    <property type="match status" value="1"/>
</dbReference>
<sequence length="205" mass="21442">MPAVQVFLVDDHPLFRQAMAATVANAGAGGDGRAGHITVEQFETLAAVRERLDGGPLPALVLLDLKLPDSQGVSGLLALKAHFPDLPIAIVSASDSAEILQTAMACGAAGFVSKAAGVEELSAAIETLLGGETWFTPMTDPAERPILTPTHARILDGVHRGLMNKQIAHELGLTEATIKYHLTGIFRILGVQTRAQLVALSQGSP</sequence>
<dbReference type="SUPFAM" id="SSF46894">
    <property type="entry name" value="C-terminal effector domain of the bipartite response regulators"/>
    <property type="match status" value="1"/>
</dbReference>
<dbReference type="PROSITE" id="PS50110">
    <property type="entry name" value="RESPONSE_REGULATORY"/>
    <property type="match status" value="1"/>
</dbReference>
<evidence type="ECO:0000259" key="5">
    <source>
        <dbReference type="PROSITE" id="PS50110"/>
    </source>
</evidence>
<dbReference type="Proteomes" id="UP000566813">
    <property type="component" value="Unassembled WGS sequence"/>
</dbReference>
<evidence type="ECO:0000313" key="7">
    <source>
        <dbReference type="Proteomes" id="UP000566813"/>
    </source>
</evidence>
<dbReference type="EMBL" id="JACLAW010000004">
    <property type="protein sequence ID" value="MBC2665302.1"/>
    <property type="molecule type" value="Genomic_DNA"/>
</dbReference>
<dbReference type="InterPro" id="IPR058245">
    <property type="entry name" value="NreC/VraR/RcsB-like_REC"/>
</dbReference>
<keyword evidence="2" id="KW-0238">DNA-binding</keyword>
<dbReference type="InterPro" id="IPR000792">
    <property type="entry name" value="Tscrpt_reg_LuxR_C"/>
</dbReference>
<dbReference type="PANTHER" id="PTHR45566:SF1">
    <property type="entry name" value="HTH-TYPE TRANSCRIPTIONAL REGULATOR YHJB-RELATED"/>
    <property type="match status" value="1"/>
</dbReference>
<dbReference type="InterPro" id="IPR011006">
    <property type="entry name" value="CheY-like_superfamily"/>
</dbReference>
<organism evidence="6 7">
    <name type="scientific">Novosphingobium flavum</name>
    <dbReference type="NCBI Taxonomy" id="1778672"/>
    <lineage>
        <taxon>Bacteria</taxon>
        <taxon>Pseudomonadati</taxon>
        <taxon>Pseudomonadota</taxon>
        <taxon>Alphaproteobacteria</taxon>
        <taxon>Sphingomonadales</taxon>
        <taxon>Sphingomonadaceae</taxon>
        <taxon>Novosphingobium</taxon>
    </lineage>
</organism>
<dbReference type="RefSeq" id="WP_185663555.1">
    <property type="nucleotide sequence ID" value="NZ_JACLAW010000004.1"/>
</dbReference>
<protein>
    <submittedName>
        <fullName evidence="6">Response regulator transcription factor</fullName>
    </submittedName>
</protein>
<dbReference type="AlphaFoldDB" id="A0A7X1FS12"/>
<dbReference type="SMART" id="SM00448">
    <property type="entry name" value="REC"/>
    <property type="match status" value="1"/>
</dbReference>
<feature type="modified residue" description="4-aspartylphosphate" evidence="3">
    <location>
        <position position="64"/>
    </location>
</feature>
<comment type="caution">
    <text evidence="6">The sequence shown here is derived from an EMBL/GenBank/DDBJ whole genome shotgun (WGS) entry which is preliminary data.</text>
</comment>
<feature type="domain" description="Response regulatory" evidence="5">
    <location>
        <begin position="5"/>
        <end position="129"/>
    </location>
</feature>
<evidence type="ECO:0000256" key="2">
    <source>
        <dbReference type="ARBA" id="ARBA00023125"/>
    </source>
</evidence>
<dbReference type="InterPro" id="IPR036388">
    <property type="entry name" value="WH-like_DNA-bd_sf"/>
</dbReference>
<accession>A0A7X1FS12</accession>
<gene>
    <name evidence="6" type="ORF">H7F51_07205</name>
</gene>
<dbReference type="PROSITE" id="PS50043">
    <property type="entry name" value="HTH_LUXR_2"/>
    <property type="match status" value="1"/>
</dbReference>
<dbReference type="GO" id="GO:0003677">
    <property type="term" value="F:DNA binding"/>
    <property type="evidence" value="ECO:0007669"/>
    <property type="project" value="UniProtKB-KW"/>
</dbReference>
<evidence type="ECO:0000256" key="1">
    <source>
        <dbReference type="ARBA" id="ARBA00022553"/>
    </source>
</evidence>
<dbReference type="Gene3D" id="1.10.10.10">
    <property type="entry name" value="Winged helix-like DNA-binding domain superfamily/Winged helix DNA-binding domain"/>
    <property type="match status" value="1"/>
</dbReference>
<proteinExistence type="predicted"/>
<feature type="domain" description="HTH luxR-type" evidence="4">
    <location>
        <begin position="140"/>
        <end position="205"/>
    </location>
</feature>
<evidence type="ECO:0000259" key="4">
    <source>
        <dbReference type="PROSITE" id="PS50043"/>
    </source>
</evidence>
<dbReference type="InterPro" id="IPR001789">
    <property type="entry name" value="Sig_transdc_resp-reg_receiver"/>
</dbReference>
<dbReference type="SMART" id="SM00421">
    <property type="entry name" value="HTH_LUXR"/>
    <property type="match status" value="1"/>
</dbReference>
<dbReference type="Pfam" id="PF00196">
    <property type="entry name" value="GerE"/>
    <property type="match status" value="1"/>
</dbReference>
<keyword evidence="1 3" id="KW-0597">Phosphoprotein</keyword>
<dbReference type="PANTHER" id="PTHR45566">
    <property type="entry name" value="HTH-TYPE TRANSCRIPTIONAL REGULATOR YHJB-RELATED"/>
    <property type="match status" value="1"/>
</dbReference>
<dbReference type="PRINTS" id="PR00038">
    <property type="entry name" value="HTHLUXR"/>
</dbReference>
<dbReference type="CDD" id="cd06170">
    <property type="entry name" value="LuxR_C_like"/>
    <property type="match status" value="1"/>
</dbReference>
<evidence type="ECO:0000313" key="6">
    <source>
        <dbReference type="EMBL" id="MBC2665302.1"/>
    </source>
</evidence>
<keyword evidence="7" id="KW-1185">Reference proteome</keyword>